<accession>A0A4Q7L2D7</accession>
<comment type="caution">
    <text evidence="2">The sequence shown here is derived from an EMBL/GenBank/DDBJ whole genome shotgun (WGS) entry which is preliminary data.</text>
</comment>
<evidence type="ECO:0000256" key="1">
    <source>
        <dbReference type="SAM" id="Phobius"/>
    </source>
</evidence>
<feature type="transmembrane region" description="Helical" evidence="1">
    <location>
        <begin position="84"/>
        <end position="107"/>
    </location>
</feature>
<feature type="transmembrane region" description="Helical" evidence="1">
    <location>
        <begin position="41"/>
        <end position="63"/>
    </location>
</feature>
<name>A0A4Q7L2D7_9PSEU</name>
<dbReference type="Proteomes" id="UP000294257">
    <property type="component" value="Unassembled WGS sequence"/>
</dbReference>
<keyword evidence="1" id="KW-1133">Transmembrane helix</keyword>
<organism evidence="2 3">
    <name type="scientific">Herbihabitans rhizosphaerae</name>
    <dbReference type="NCBI Taxonomy" id="1872711"/>
    <lineage>
        <taxon>Bacteria</taxon>
        <taxon>Bacillati</taxon>
        <taxon>Actinomycetota</taxon>
        <taxon>Actinomycetes</taxon>
        <taxon>Pseudonocardiales</taxon>
        <taxon>Pseudonocardiaceae</taxon>
        <taxon>Herbihabitans</taxon>
    </lineage>
</organism>
<dbReference type="OrthoDB" id="4337269at2"/>
<evidence type="ECO:0008006" key="4">
    <source>
        <dbReference type="Google" id="ProtNLM"/>
    </source>
</evidence>
<proteinExistence type="predicted"/>
<feature type="transmembrane region" description="Helical" evidence="1">
    <location>
        <begin position="187"/>
        <end position="211"/>
    </location>
</feature>
<reference evidence="2 3" key="1">
    <citation type="submission" date="2019-02" db="EMBL/GenBank/DDBJ databases">
        <title>Genomic Encyclopedia of Type Strains, Phase IV (KMG-IV): sequencing the most valuable type-strain genomes for metagenomic binning, comparative biology and taxonomic classification.</title>
        <authorList>
            <person name="Goeker M."/>
        </authorList>
    </citation>
    <scope>NUCLEOTIDE SEQUENCE [LARGE SCALE GENOMIC DNA]</scope>
    <source>
        <strain evidence="2 3">DSM 101727</strain>
    </source>
</reference>
<evidence type="ECO:0000313" key="2">
    <source>
        <dbReference type="EMBL" id="RZS43256.1"/>
    </source>
</evidence>
<feature type="transmembrane region" description="Helical" evidence="1">
    <location>
        <begin position="147"/>
        <end position="167"/>
    </location>
</feature>
<keyword evidence="3" id="KW-1185">Reference proteome</keyword>
<dbReference type="EMBL" id="SGWQ01000002">
    <property type="protein sequence ID" value="RZS43256.1"/>
    <property type="molecule type" value="Genomic_DNA"/>
</dbReference>
<feature type="transmembrane region" description="Helical" evidence="1">
    <location>
        <begin position="119"/>
        <end position="140"/>
    </location>
</feature>
<protein>
    <recommendedName>
        <fullName evidence="4">ABC-2 family transporter</fullName>
    </recommendedName>
</protein>
<dbReference type="AlphaFoldDB" id="A0A4Q7L2D7"/>
<keyword evidence="1" id="KW-0472">Membrane</keyword>
<keyword evidence="1" id="KW-0812">Transmembrane</keyword>
<sequence>MIALARYLGADVLRSQRYLPPALLQLAVLAVLHTGNPDPALPSYSITSIALYPVGAWLAVVCANAEDDTLRTITVTAAGGRRRVAVGVALVAGFAVLVLALVCSVLPAVRRWHGWTEMLIGLTAHVECGLAGVAVGLVCARPVINRLGWTAVAVLAVVLLTFAARKIPPVGMVVWQLSEADKGVPDGTFAVLAGCGAVAAVLVAAAVWITATVGDRRGI</sequence>
<gene>
    <name evidence="2" type="ORF">EV193_102235</name>
</gene>
<dbReference type="RefSeq" id="WP_130343130.1">
    <property type="nucleotide sequence ID" value="NZ_SGWQ01000002.1"/>
</dbReference>
<evidence type="ECO:0000313" key="3">
    <source>
        <dbReference type="Proteomes" id="UP000294257"/>
    </source>
</evidence>